<evidence type="ECO:0000256" key="1">
    <source>
        <dbReference type="SAM" id="Phobius"/>
    </source>
</evidence>
<feature type="non-terminal residue" evidence="3">
    <location>
        <position position="208"/>
    </location>
</feature>
<dbReference type="PROSITE" id="PS50839">
    <property type="entry name" value="CHASE"/>
    <property type="match status" value="1"/>
</dbReference>
<organism evidence="3 4">
    <name type="scientific">Photobacterium damselae subsp. damselae</name>
    <name type="common">Listonella damsela</name>
    <dbReference type="NCBI Taxonomy" id="85581"/>
    <lineage>
        <taxon>Bacteria</taxon>
        <taxon>Pseudomonadati</taxon>
        <taxon>Pseudomonadota</taxon>
        <taxon>Gammaproteobacteria</taxon>
        <taxon>Vibrionales</taxon>
        <taxon>Vibrionaceae</taxon>
        <taxon>Photobacterium</taxon>
    </lineage>
</organism>
<sequence>MKLRLRYSLGLLMLVIAVVPAAMIGGLLLKQQIDVEKNYQTEQLKRLSNTIGQEINYRFYVLSTSLDVLSRDRLLVQGIDNFFLSSHVFATLESLVDNAPLVKSAYLLDKDWDEVENYNGISGIESLKNIQTHLLKQTRLFKNLKGDQWIFNYYDEKFMPNKLNPSERGVVVVVPVYQSTLTEGLKKDPLGYLVVVIPMESLGKMIKP</sequence>
<accession>A0A850QRY3</accession>
<keyword evidence="1" id="KW-0812">Transmembrane</keyword>
<gene>
    <name evidence="3" type="ORF">HWA77_00305</name>
</gene>
<feature type="transmembrane region" description="Helical" evidence="1">
    <location>
        <begin position="7"/>
        <end position="29"/>
    </location>
</feature>
<reference evidence="3 4" key="1">
    <citation type="submission" date="2020-06" db="EMBL/GenBank/DDBJ databases">
        <title>Photobacterium damselae subsp. damselae comparative genomics.</title>
        <authorList>
            <person name="Osorio C.R."/>
        </authorList>
    </citation>
    <scope>NUCLEOTIDE SEQUENCE [LARGE SCALE GENOMIC DNA]</scope>
    <source>
        <strain evidence="3 4">TW250/03</strain>
    </source>
</reference>
<protein>
    <submittedName>
        <fullName evidence="3">GGDEF domain-containing protein</fullName>
    </submittedName>
</protein>
<dbReference type="EMBL" id="JABXOR010000018">
    <property type="protein sequence ID" value="NVO98644.1"/>
    <property type="molecule type" value="Genomic_DNA"/>
</dbReference>
<keyword evidence="1" id="KW-1133">Transmembrane helix</keyword>
<dbReference type="GO" id="GO:0003824">
    <property type="term" value="F:catalytic activity"/>
    <property type="evidence" value="ECO:0007669"/>
    <property type="project" value="UniProtKB-ARBA"/>
</dbReference>
<dbReference type="InterPro" id="IPR006189">
    <property type="entry name" value="CHASE_dom"/>
</dbReference>
<name>A0A850QRY3_PHODD</name>
<evidence type="ECO:0000259" key="2">
    <source>
        <dbReference type="PROSITE" id="PS50839"/>
    </source>
</evidence>
<keyword evidence="1" id="KW-0472">Membrane</keyword>
<evidence type="ECO:0000313" key="3">
    <source>
        <dbReference type="EMBL" id="NVO98644.1"/>
    </source>
</evidence>
<feature type="domain" description="CHASE" evidence="2">
    <location>
        <begin position="160"/>
        <end position="208"/>
    </location>
</feature>
<dbReference type="Proteomes" id="UP000533429">
    <property type="component" value="Unassembled WGS sequence"/>
</dbReference>
<proteinExistence type="predicted"/>
<dbReference type="AlphaFoldDB" id="A0A850QRY3"/>
<comment type="caution">
    <text evidence="3">The sequence shown here is derived from an EMBL/GenBank/DDBJ whole genome shotgun (WGS) entry which is preliminary data.</text>
</comment>
<evidence type="ECO:0000313" key="4">
    <source>
        <dbReference type="Proteomes" id="UP000533429"/>
    </source>
</evidence>